<sequence length="114" mass="12062">MQLSHGHGSNSHFTASGQSSSPGPSGNSSKGIFSQDVEMFSTDATDSLLHQLKDNLNRIIPELRALIASGVIRDNDPMPITRVTFNLTVSSAGQVSITRTDHPAPTGISITFGK</sequence>
<evidence type="ECO:0000313" key="2">
    <source>
        <dbReference type="EMBL" id="MDT0353633.1"/>
    </source>
</evidence>
<dbReference type="EMBL" id="JAVREJ010000038">
    <property type="protein sequence ID" value="MDT0353633.1"/>
    <property type="molecule type" value="Genomic_DNA"/>
</dbReference>
<accession>A0ABU2NKU3</accession>
<comment type="caution">
    <text evidence="2">The sequence shown here is derived from an EMBL/GenBank/DDBJ whole genome shotgun (WGS) entry which is preliminary data.</text>
</comment>
<keyword evidence="3" id="KW-1185">Reference proteome</keyword>
<feature type="region of interest" description="Disordered" evidence="1">
    <location>
        <begin position="1"/>
        <end position="34"/>
    </location>
</feature>
<protein>
    <submittedName>
        <fullName evidence="2">Uncharacterized protein</fullName>
    </submittedName>
</protein>
<feature type="compositionally biased region" description="Polar residues" evidence="1">
    <location>
        <begin position="1"/>
        <end position="15"/>
    </location>
</feature>
<proteinExistence type="predicted"/>
<name>A0ABU2NKU3_9PSEU</name>
<dbReference type="RefSeq" id="WP_311560145.1">
    <property type="nucleotide sequence ID" value="NZ_JAVREJ010000038.1"/>
</dbReference>
<dbReference type="Proteomes" id="UP001183202">
    <property type="component" value="Unassembled WGS sequence"/>
</dbReference>
<organism evidence="2 3">
    <name type="scientific">Pseudonocardia charpentierae</name>
    <dbReference type="NCBI Taxonomy" id="3075545"/>
    <lineage>
        <taxon>Bacteria</taxon>
        <taxon>Bacillati</taxon>
        <taxon>Actinomycetota</taxon>
        <taxon>Actinomycetes</taxon>
        <taxon>Pseudonocardiales</taxon>
        <taxon>Pseudonocardiaceae</taxon>
        <taxon>Pseudonocardia</taxon>
    </lineage>
</organism>
<reference evidence="3" key="1">
    <citation type="submission" date="2023-07" db="EMBL/GenBank/DDBJ databases">
        <title>30 novel species of actinomycetes from the DSMZ collection.</title>
        <authorList>
            <person name="Nouioui I."/>
        </authorList>
    </citation>
    <scope>NUCLEOTIDE SEQUENCE [LARGE SCALE GENOMIC DNA]</scope>
    <source>
        <strain evidence="3">DSM 45834</strain>
    </source>
</reference>
<feature type="compositionally biased region" description="Low complexity" evidence="1">
    <location>
        <begin position="16"/>
        <end position="31"/>
    </location>
</feature>
<evidence type="ECO:0000256" key="1">
    <source>
        <dbReference type="SAM" id="MobiDB-lite"/>
    </source>
</evidence>
<gene>
    <name evidence="2" type="ORF">RM445_29505</name>
</gene>
<evidence type="ECO:0000313" key="3">
    <source>
        <dbReference type="Proteomes" id="UP001183202"/>
    </source>
</evidence>